<feature type="compositionally biased region" description="Basic and acidic residues" evidence="1">
    <location>
        <begin position="70"/>
        <end position="79"/>
    </location>
</feature>
<feature type="region of interest" description="Disordered" evidence="1">
    <location>
        <begin position="47"/>
        <end position="79"/>
    </location>
</feature>
<proteinExistence type="predicted"/>
<keyword evidence="3" id="KW-1185">Reference proteome</keyword>
<evidence type="ECO:0000313" key="3">
    <source>
        <dbReference type="Proteomes" id="UP001153269"/>
    </source>
</evidence>
<evidence type="ECO:0000256" key="1">
    <source>
        <dbReference type="SAM" id="MobiDB-lite"/>
    </source>
</evidence>
<feature type="compositionally biased region" description="Basic residues" evidence="1">
    <location>
        <begin position="57"/>
        <end position="69"/>
    </location>
</feature>
<dbReference type="EMBL" id="CADEAL010000414">
    <property type="protein sequence ID" value="CAB1419858.1"/>
    <property type="molecule type" value="Genomic_DNA"/>
</dbReference>
<organism evidence="2 3">
    <name type="scientific">Pleuronectes platessa</name>
    <name type="common">European plaice</name>
    <dbReference type="NCBI Taxonomy" id="8262"/>
    <lineage>
        <taxon>Eukaryota</taxon>
        <taxon>Metazoa</taxon>
        <taxon>Chordata</taxon>
        <taxon>Craniata</taxon>
        <taxon>Vertebrata</taxon>
        <taxon>Euteleostomi</taxon>
        <taxon>Actinopterygii</taxon>
        <taxon>Neopterygii</taxon>
        <taxon>Teleostei</taxon>
        <taxon>Neoteleostei</taxon>
        <taxon>Acanthomorphata</taxon>
        <taxon>Carangaria</taxon>
        <taxon>Pleuronectiformes</taxon>
        <taxon>Pleuronectoidei</taxon>
        <taxon>Pleuronectidae</taxon>
        <taxon>Pleuronectes</taxon>
    </lineage>
</organism>
<evidence type="ECO:0000313" key="2">
    <source>
        <dbReference type="EMBL" id="CAB1419858.1"/>
    </source>
</evidence>
<dbReference type="Proteomes" id="UP001153269">
    <property type="component" value="Unassembled WGS sequence"/>
</dbReference>
<feature type="region of interest" description="Disordered" evidence="1">
    <location>
        <begin position="1"/>
        <end position="26"/>
    </location>
</feature>
<comment type="caution">
    <text evidence="2">The sequence shown here is derived from an EMBL/GenBank/DDBJ whole genome shotgun (WGS) entry which is preliminary data.</text>
</comment>
<gene>
    <name evidence="2" type="ORF">PLEPLA_LOCUS7709</name>
</gene>
<name>A0A9N7TWG2_PLEPL</name>
<accession>A0A9N7TWG2</accession>
<dbReference type="AlphaFoldDB" id="A0A9N7TWG2"/>
<sequence length="96" mass="11402">MSDVLMFLPPPLPPPPRKRDVMRTETRRRHEVTVTFLRHDPVSVLRLPDNRAPSCGGRRRKRRERRRKREREQERERARSCCCGQTADRDVACVLV</sequence>
<protein>
    <submittedName>
        <fullName evidence="2">Uncharacterized protein</fullName>
    </submittedName>
</protein>
<reference evidence="2" key="1">
    <citation type="submission" date="2020-03" db="EMBL/GenBank/DDBJ databases">
        <authorList>
            <person name="Weist P."/>
        </authorList>
    </citation>
    <scope>NUCLEOTIDE SEQUENCE</scope>
</reference>